<evidence type="ECO:0000313" key="9">
    <source>
        <dbReference type="Proteomes" id="UP000679779"/>
    </source>
</evidence>
<dbReference type="SUPFAM" id="SSF53850">
    <property type="entry name" value="Periplasmic binding protein-like II"/>
    <property type="match status" value="1"/>
</dbReference>
<dbReference type="EMBL" id="BORQ01000001">
    <property type="protein sequence ID" value="GIO29579.1"/>
    <property type="molecule type" value="Genomic_DNA"/>
</dbReference>
<dbReference type="FunFam" id="3.10.105.10:FF:000001">
    <property type="entry name" value="Oligopeptide ABC transporter, oligopeptide-binding protein"/>
    <property type="match status" value="1"/>
</dbReference>
<dbReference type="PANTHER" id="PTHR30290">
    <property type="entry name" value="PERIPLASMIC BINDING COMPONENT OF ABC TRANSPORTER"/>
    <property type="match status" value="1"/>
</dbReference>
<keyword evidence="3" id="KW-0813">Transport</keyword>
<dbReference type="GO" id="GO:0015833">
    <property type="term" value="P:peptide transport"/>
    <property type="evidence" value="ECO:0007669"/>
    <property type="project" value="UniProtKB-KW"/>
</dbReference>
<dbReference type="CDD" id="cd08504">
    <property type="entry name" value="PBP2_OppA"/>
    <property type="match status" value="1"/>
</dbReference>
<evidence type="ECO:0000256" key="5">
    <source>
        <dbReference type="ARBA" id="ARBA00022856"/>
    </source>
</evidence>
<dbReference type="Gene3D" id="3.10.105.10">
    <property type="entry name" value="Dipeptide-binding Protein, Domain 3"/>
    <property type="match status" value="1"/>
</dbReference>
<dbReference type="AlphaFoldDB" id="A0A919XDB7"/>
<dbReference type="Pfam" id="PF00496">
    <property type="entry name" value="SBP_bac_5"/>
    <property type="match status" value="1"/>
</dbReference>
<evidence type="ECO:0000256" key="4">
    <source>
        <dbReference type="ARBA" id="ARBA00022729"/>
    </source>
</evidence>
<feature type="chain" id="PRO_5038689394" evidence="6">
    <location>
        <begin position="21"/>
        <end position="555"/>
    </location>
</feature>
<sequence length="555" mass="62885">MKIKKSLLLALCLAVLMTTACTYKSAPTTESKTNPPVKATEDAQKEGQILNLAAGQEITTLNSLGLIDNPTIAIQNNLFEGLYRLDKTSKPTPGMAESYEVSEDGKVYTFHLRDAKWSNGTPVTAKDFDYAWRKALDPANLSPYASFFDDIVNGLDIHNKKKGIEELGVKAIDDHTFQVTLSKNVPYFLDLITAPVFLPQNKAYVEGQGKNYGQEANKAIYNGPFVLDSWKHEEGYVLKKNPDYWDAQTVKLETINFKIVKDNSTRMNLYEAGQLDMTGLTSEYTEQYKGSPEYVAYPDPGMRFLRMSQKNKYLKNINIRKALTMGWNRQDMTDVILNNGSTPANYLVPKSFVMGPDGKDFRAKHEEGFNTGGIDEAKKYWEQGLKELGETSIKLELLNYEGDVSKTIGQYLKNQWEKNLPGLTVTINQQPQKQKLALEKKADYDVSSSGWGPDYPDPMTFLENFTSNSPYNESEYKSTKYDQLIDEVRNATDPAVRWTTLQEAERVLLEEDAAIIPMYQEAIARLSKPYVKDYVTHPFGVYSSYKWTYIEGKNK</sequence>
<reference evidence="8" key="1">
    <citation type="submission" date="2021-03" db="EMBL/GenBank/DDBJ databases">
        <title>Antimicrobial resistance genes in bacteria isolated from Japanese honey, and their potential for conferring macrolide and lincosamide resistance in the American foulbrood pathogen Paenibacillus larvae.</title>
        <authorList>
            <person name="Okamoto M."/>
            <person name="Kumagai M."/>
            <person name="Kanamori H."/>
            <person name="Takamatsu D."/>
        </authorList>
    </citation>
    <scope>NUCLEOTIDE SEQUENCE</scope>
    <source>
        <strain evidence="8">J2TS6</strain>
    </source>
</reference>
<comment type="caution">
    <text evidence="8">The sequence shown here is derived from an EMBL/GenBank/DDBJ whole genome shotgun (WGS) entry which is preliminary data.</text>
</comment>
<dbReference type="PROSITE" id="PS51257">
    <property type="entry name" value="PROKAR_LIPOPROTEIN"/>
    <property type="match status" value="1"/>
</dbReference>
<evidence type="ECO:0000256" key="1">
    <source>
        <dbReference type="ARBA" id="ARBA00004196"/>
    </source>
</evidence>
<evidence type="ECO:0000256" key="3">
    <source>
        <dbReference type="ARBA" id="ARBA00022448"/>
    </source>
</evidence>
<dbReference type="InterPro" id="IPR039424">
    <property type="entry name" value="SBP_5"/>
</dbReference>
<evidence type="ECO:0000259" key="7">
    <source>
        <dbReference type="Pfam" id="PF00496"/>
    </source>
</evidence>
<dbReference type="Gene3D" id="3.40.190.10">
    <property type="entry name" value="Periplasmic binding protein-like II"/>
    <property type="match status" value="1"/>
</dbReference>
<gene>
    <name evidence="8" type="primary">oppA_1</name>
    <name evidence="8" type="ORF">J2TS6_07200</name>
</gene>
<dbReference type="Proteomes" id="UP000679779">
    <property type="component" value="Unassembled WGS sequence"/>
</dbReference>
<keyword evidence="5" id="KW-0571">Peptide transport</keyword>
<keyword evidence="5" id="KW-0653">Protein transport</keyword>
<keyword evidence="9" id="KW-1185">Reference proteome</keyword>
<dbReference type="InterPro" id="IPR030678">
    <property type="entry name" value="Peptide/Ni-bd"/>
</dbReference>
<dbReference type="GO" id="GO:0043190">
    <property type="term" value="C:ATP-binding cassette (ABC) transporter complex"/>
    <property type="evidence" value="ECO:0007669"/>
    <property type="project" value="InterPro"/>
</dbReference>
<feature type="domain" description="Solute-binding protein family 5" evidence="7">
    <location>
        <begin position="90"/>
        <end position="472"/>
    </location>
</feature>
<feature type="signal peptide" evidence="6">
    <location>
        <begin position="1"/>
        <end position="20"/>
    </location>
</feature>
<protein>
    <submittedName>
        <fullName evidence="8">Peptide ABC transporter substrate-binding protein</fullName>
    </submittedName>
</protein>
<comment type="subcellular location">
    <subcellularLocation>
        <location evidence="1">Cell envelope</location>
    </subcellularLocation>
</comment>
<evidence type="ECO:0000313" key="8">
    <source>
        <dbReference type="EMBL" id="GIO29579.1"/>
    </source>
</evidence>
<dbReference type="InterPro" id="IPR000914">
    <property type="entry name" value="SBP_5_dom"/>
</dbReference>
<keyword evidence="4 6" id="KW-0732">Signal</keyword>
<comment type="similarity">
    <text evidence="2">Belongs to the bacterial solute-binding protein 5 family.</text>
</comment>
<dbReference type="PIRSF" id="PIRSF002741">
    <property type="entry name" value="MppA"/>
    <property type="match status" value="1"/>
</dbReference>
<organism evidence="8 9">
    <name type="scientific">Paenibacillus albilobatus</name>
    <dbReference type="NCBI Taxonomy" id="2716884"/>
    <lineage>
        <taxon>Bacteria</taxon>
        <taxon>Bacillati</taxon>
        <taxon>Bacillota</taxon>
        <taxon>Bacilli</taxon>
        <taxon>Bacillales</taxon>
        <taxon>Paenibacillaceae</taxon>
        <taxon>Paenibacillus</taxon>
    </lineage>
</organism>
<accession>A0A919XDB7</accession>
<evidence type="ECO:0000256" key="2">
    <source>
        <dbReference type="ARBA" id="ARBA00005695"/>
    </source>
</evidence>
<dbReference type="Gene3D" id="3.90.76.10">
    <property type="entry name" value="Dipeptide-binding Protein, Domain 1"/>
    <property type="match status" value="1"/>
</dbReference>
<dbReference type="GO" id="GO:1904680">
    <property type="term" value="F:peptide transmembrane transporter activity"/>
    <property type="evidence" value="ECO:0007669"/>
    <property type="project" value="TreeGrafter"/>
</dbReference>
<dbReference type="RefSeq" id="WP_160037815.1">
    <property type="nucleotide sequence ID" value="NZ_BORQ01000001.1"/>
</dbReference>
<evidence type="ECO:0000256" key="6">
    <source>
        <dbReference type="SAM" id="SignalP"/>
    </source>
</evidence>
<proteinExistence type="inferred from homology"/>
<dbReference type="PANTHER" id="PTHR30290:SF10">
    <property type="entry name" value="PERIPLASMIC OLIGOPEPTIDE-BINDING PROTEIN-RELATED"/>
    <property type="match status" value="1"/>
</dbReference>
<dbReference type="FunFam" id="3.90.76.10:FF:000001">
    <property type="entry name" value="Oligopeptide ABC transporter substrate-binding protein"/>
    <property type="match status" value="1"/>
</dbReference>
<dbReference type="GO" id="GO:0030288">
    <property type="term" value="C:outer membrane-bounded periplasmic space"/>
    <property type="evidence" value="ECO:0007669"/>
    <property type="project" value="UniProtKB-ARBA"/>
</dbReference>
<name>A0A919XDB7_9BACL</name>